<dbReference type="InterPro" id="IPR003754">
    <property type="entry name" value="4pyrrol_synth_uPrphyn_synth"/>
</dbReference>
<proteinExistence type="inferred from homology"/>
<evidence type="ECO:0000256" key="4">
    <source>
        <dbReference type="ARBA" id="ARBA00012053"/>
    </source>
</evidence>
<feature type="domain" description="Tetrapyrrole biosynthesis uroporphyrinogen III synthase" evidence="14">
    <location>
        <begin position="214"/>
        <end position="326"/>
    </location>
</feature>
<keyword evidence="6" id="KW-0350">Heme biosynthesis</keyword>
<reference evidence="15 16" key="1">
    <citation type="submission" date="2018-09" db="EMBL/GenBank/DDBJ databases">
        <authorList>
            <person name="Li J."/>
        </authorList>
    </citation>
    <scope>NUCLEOTIDE SEQUENCE [LARGE SCALE GENOMIC DNA]</scope>
    <source>
        <strain evidence="15 16">2129</strain>
    </source>
</reference>
<keyword evidence="16" id="KW-1185">Reference proteome</keyword>
<dbReference type="PANTHER" id="PTHR11458:SF0">
    <property type="entry name" value="DELTA-AMINOLEVULINIC ACID DEHYDRATASE"/>
    <property type="match status" value="1"/>
</dbReference>
<feature type="region of interest" description="Disordered" evidence="13">
    <location>
        <begin position="1"/>
        <end position="32"/>
    </location>
</feature>
<keyword evidence="7 15" id="KW-0456">Lyase</keyword>
<comment type="function">
    <text evidence="9">Catalyzes an early step in the biosynthesis of tetrapyrroles. Binds two molecules of 5-aminolevulinate per subunit, each at a distinct site, and catalyzes their condensation to form porphobilinogen.</text>
</comment>
<dbReference type="PANTHER" id="PTHR11458">
    <property type="entry name" value="DELTA-AMINOLEVULINIC ACID DEHYDRATASE"/>
    <property type="match status" value="1"/>
</dbReference>
<dbReference type="SMART" id="SM01004">
    <property type="entry name" value="ALAD"/>
    <property type="match status" value="1"/>
</dbReference>
<evidence type="ECO:0000256" key="6">
    <source>
        <dbReference type="ARBA" id="ARBA00023133"/>
    </source>
</evidence>
<evidence type="ECO:0000313" key="16">
    <source>
        <dbReference type="Proteomes" id="UP000273001"/>
    </source>
</evidence>
<evidence type="ECO:0000256" key="1">
    <source>
        <dbReference type="ARBA" id="ARBA00004694"/>
    </source>
</evidence>
<dbReference type="PRINTS" id="PR00144">
    <property type="entry name" value="DALDHYDRTASE"/>
</dbReference>
<dbReference type="CDD" id="cd06578">
    <property type="entry name" value="HemD"/>
    <property type="match status" value="1"/>
</dbReference>
<comment type="subunit">
    <text evidence="3">Homooctamer.</text>
</comment>
<dbReference type="Gene3D" id="3.40.50.10090">
    <property type="match status" value="2"/>
</dbReference>
<comment type="similarity">
    <text evidence="2 12">Belongs to the ALAD family.</text>
</comment>
<dbReference type="CDD" id="cd00384">
    <property type="entry name" value="ALAD_PBGS"/>
    <property type="match status" value="1"/>
</dbReference>
<feature type="region of interest" description="Disordered" evidence="13">
    <location>
        <begin position="181"/>
        <end position="215"/>
    </location>
</feature>
<evidence type="ECO:0000256" key="12">
    <source>
        <dbReference type="RuleBase" id="RU004161"/>
    </source>
</evidence>
<dbReference type="EMBL" id="CP032514">
    <property type="protein sequence ID" value="AYD88966.1"/>
    <property type="molecule type" value="Genomic_DNA"/>
</dbReference>
<name>A0ABN5PL86_9ACTO</name>
<dbReference type="SUPFAM" id="SSF51569">
    <property type="entry name" value="Aldolase"/>
    <property type="match status" value="1"/>
</dbReference>
<evidence type="ECO:0000256" key="11">
    <source>
        <dbReference type="ARBA" id="ARBA00047651"/>
    </source>
</evidence>
<gene>
    <name evidence="15" type="primary">hemB</name>
    <name evidence="15" type="ORF">D5R93_00880</name>
</gene>
<comment type="catalytic activity">
    <reaction evidence="11">
        <text>2 5-aminolevulinate = porphobilinogen + 2 H2O + H(+)</text>
        <dbReference type="Rhea" id="RHEA:24064"/>
        <dbReference type="ChEBI" id="CHEBI:15377"/>
        <dbReference type="ChEBI" id="CHEBI:15378"/>
        <dbReference type="ChEBI" id="CHEBI:58126"/>
        <dbReference type="ChEBI" id="CHEBI:356416"/>
        <dbReference type="EC" id="4.2.1.24"/>
    </reaction>
</comment>
<dbReference type="Gene3D" id="3.20.20.70">
    <property type="entry name" value="Aldolase class I"/>
    <property type="match status" value="1"/>
</dbReference>
<evidence type="ECO:0000256" key="9">
    <source>
        <dbReference type="ARBA" id="ARBA00025628"/>
    </source>
</evidence>
<feature type="compositionally biased region" description="Low complexity" evidence="13">
    <location>
        <begin position="182"/>
        <end position="201"/>
    </location>
</feature>
<protein>
    <recommendedName>
        <fullName evidence="5">Delta-aminolevulinic acid dehydratase</fullName>
        <ecNumber evidence="4">4.2.1.24</ecNumber>
    </recommendedName>
    <alternativeName>
        <fullName evidence="10">Porphobilinogen synthase</fullName>
    </alternativeName>
</protein>
<feature type="region of interest" description="Disordered" evidence="13">
    <location>
        <begin position="335"/>
        <end position="412"/>
    </location>
</feature>
<dbReference type="SUPFAM" id="SSF69618">
    <property type="entry name" value="HemD-like"/>
    <property type="match status" value="1"/>
</dbReference>
<dbReference type="Pfam" id="PF00490">
    <property type="entry name" value="ALAD"/>
    <property type="match status" value="1"/>
</dbReference>
<feature type="compositionally biased region" description="Low complexity" evidence="13">
    <location>
        <begin position="360"/>
        <end position="393"/>
    </location>
</feature>
<evidence type="ECO:0000256" key="7">
    <source>
        <dbReference type="ARBA" id="ARBA00023239"/>
    </source>
</evidence>
<evidence type="ECO:0000259" key="14">
    <source>
        <dbReference type="Pfam" id="PF02602"/>
    </source>
</evidence>
<dbReference type="InterPro" id="IPR013785">
    <property type="entry name" value="Aldolase_TIM"/>
</dbReference>
<dbReference type="GO" id="GO:0004655">
    <property type="term" value="F:porphobilinogen synthase activity"/>
    <property type="evidence" value="ECO:0007669"/>
    <property type="project" value="UniProtKB-EC"/>
</dbReference>
<sequence length="741" mass="76607">MRPIASPGTQPPTGRPAASGSPLASPAYPGASADAPQALSGLRILLPRLRTPDALAEGLERAGATVVRAALTRTVPVPGQRGALEDLCRCLVTGEAAWLVLTSARTVEVLASCLFRQLEQPPHQLPSGGHSRDLPQRNLPTKVQVAAVGPATARSWRNLVGRPPDVVAEGSAQALLHHPVLAAGPGASGSSAGGSDNPDSSLPGDTPGNSPDVGRRVLLPASALASPVLAQGLRRAGWQVEQVEAYTTVPVAPQDLPAGLLASWQDGRVDAVVLTAPSVTRALLDLVGPPPPPTRTVAIGTTTAQAAREAGIIVDATAASPTPAGVLRAVKEAARHSAQAGGRTVGTADAVEERRRTLTGDDAMTPMTPTTTPTAPTAPAASRSTTGPAASTAPRPPAPDLLASRGVPAPVAPTVRPRRLRSTPAMRRLAREHTVDPASLMQPVFVREGVSQPQPVEAMPGVVQHTLDSLRREAVACARAGLGGVVLFGVPQERDEVGSQAWAEDGILNQAVAAVRAEVGDALVVCADTCLDEFTSHGHCGVLRQDGPRAGEVDNDATVPLYQAMAVSQAEAGAHMVSPSGMMDGQVAAVRAALDATGHDDVALLAYSAKYASAYFGPFREAVRSTLQGDRRTYQLDPANRREGLREAALDTAEAADMVMVKPAGPYLDVLAQVAATSPVPVAAYQVSGEYAMVEAAARNGWVERERVIAESLLGIVRAGADVVLTYWARQVAENPGWLAS</sequence>
<accession>A0ABN5PL86</accession>
<dbReference type="Proteomes" id="UP000273001">
    <property type="component" value="Chromosome"/>
</dbReference>
<evidence type="ECO:0000256" key="13">
    <source>
        <dbReference type="SAM" id="MobiDB-lite"/>
    </source>
</evidence>
<comment type="pathway">
    <text evidence="1">Porphyrin-containing compound metabolism; protoporphyrin-IX biosynthesis; coproporphyrinogen-III from 5-aminolevulinate: step 1/4.</text>
</comment>
<dbReference type="NCBIfam" id="NF006762">
    <property type="entry name" value="PRK09283.1"/>
    <property type="match status" value="1"/>
</dbReference>
<dbReference type="EC" id="4.2.1.24" evidence="4"/>
<evidence type="ECO:0000256" key="10">
    <source>
        <dbReference type="ARBA" id="ARBA00032837"/>
    </source>
</evidence>
<evidence type="ECO:0000256" key="3">
    <source>
        <dbReference type="ARBA" id="ARBA00011823"/>
    </source>
</evidence>
<feature type="compositionally biased region" description="Low complexity" evidence="13">
    <location>
        <begin position="16"/>
        <end position="32"/>
    </location>
</feature>
<dbReference type="InterPro" id="IPR036108">
    <property type="entry name" value="4pyrrol_syn_uPrphyn_synt_sf"/>
</dbReference>
<evidence type="ECO:0000256" key="2">
    <source>
        <dbReference type="ARBA" id="ARBA00008055"/>
    </source>
</evidence>
<organism evidence="15 16">
    <name type="scientific">Actinomyces lilanjuaniae</name>
    <dbReference type="NCBI Taxonomy" id="2321394"/>
    <lineage>
        <taxon>Bacteria</taxon>
        <taxon>Bacillati</taxon>
        <taxon>Actinomycetota</taxon>
        <taxon>Actinomycetes</taxon>
        <taxon>Actinomycetales</taxon>
        <taxon>Actinomycetaceae</taxon>
        <taxon>Actinomyces</taxon>
    </lineage>
</organism>
<evidence type="ECO:0000256" key="5">
    <source>
        <dbReference type="ARBA" id="ARBA00020771"/>
    </source>
</evidence>
<keyword evidence="8" id="KW-0627">Porphyrin biosynthesis</keyword>
<feature type="domain" description="Tetrapyrrole biosynthesis uroporphyrinogen III synthase" evidence="14">
    <location>
        <begin position="53"/>
        <end position="177"/>
    </location>
</feature>
<evidence type="ECO:0000313" key="15">
    <source>
        <dbReference type="EMBL" id="AYD88966.1"/>
    </source>
</evidence>
<dbReference type="Pfam" id="PF02602">
    <property type="entry name" value="HEM4"/>
    <property type="match status" value="2"/>
</dbReference>
<dbReference type="InterPro" id="IPR001731">
    <property type="entry name" value="ALAD"/>
</dbReference>
<evidence type="ECO:0000256" key="8">
    <source>
        <dbReference type="ARBA" id="ARBA00023244"/>
    </source>
</evidence>